<protein>
    <recommendedName>
        <fullName evidence="3">RNA pseudouridylate synthase</fullName>
    </recommendedName>
    <alternativeName>
        <fullName evidence="4">RNA-uridine isomerase</fullName>
    </alternativeName>
</protein>
<dbReference type="PANTHER" id="PTHR21600">
    <property type="entry name" value="MITOCHONDRIAL RNA PSEUDOURIDINE SYNTHASE"/>
    <property type="match status" value="1"/>
</dbReference>
<dbReference type="GO" id="GO:0009982">
    <property type="term" value="F:pseudouridine synthase activity"/>
    <property type="evidence" value="ECO:0007669"/>
    <property type="project" value="InterPro"/>
</dbReference>
<dbReference type="AlphaFoldDB" id="A0A1I0GWH5"/>
<gene>
    <name evidence="7" type="ORF">SAMN05216313_11386</name>
</gene>
<evidence type="ECO:0000256" key="5">
    <source>
        <dbReference type="SAM" id="MobiDB-lite"/>
    </source>
</evidence>
<dbReference type="CDD" id="cd02869">
    <property type="entry name" value="PseudoU_synth_RluA_like"/>
    <property type="match status" value="1"/>
</dbReference>
<evidence type="ECO:0000259" key="6">
    <source>
        <dbReference type="Pfam" id="PF00849"/>
    </source>
</evidence>
<comment type="catalytic activity">
    <reaction evidence="1">
        <text>a uridine in RNA = a pseudouridine in RNA</text>
        <dbReference type="Rhea" id="RHEA:48348"/>
        <dbReference type="Rhea" id="RHEA-COMP:12068"/>
        <dbReference type="Rhea" id="RHEA-COMP:12069"/>
        <dbReference type="ChEBI" id="CHEBI:65314"/>
        <dbReference type="ChEBI" id="CHEBI:65315"/>
    </reaction>
</comment>
<feature type="region of interest" description="Disordered" evidence="5">
    <location>
        <begin position="205"/>
        <end position="230"/>
    </location>
</feature>
<dbReference type="GO" id="GO:0003723">
    <property type="term" value="F:RNA binding"/>
    <property type="evidence" value="ECO:0007669"/>
    <property type="project" value="InterPro"/>
</dbReference>
<dbReference type="Gene3D" id="3.30.2350.10">
    <property type="entry name" value="Pseudouridine synthase"/>
    <property type="match status" value="1"/>
</dbReference>
<dbReference type="EMBL" id="FOIM01000013">
    <property type="protein sequence ID" value="SET75540.1"/>
    <property type="molecule type" value="Genomic_DNA"/>
</dbReference>
<proteinExistence type="inferred from homology"/>
<dbReference type="GeneID" id="93280687"/>
<evidence type="ECO:0000256" key="1">
    <source>
        <dbReference type="ARBA" id="ARBA00000073"/>
    </source>
</evidence>
<evidence type="ECO:0000256" key="2">
    <source>
        <dbReference type="ARBA" id="ARBA00010876"/>
    </source>
</evidence>
<dbReference type="InterPro" id="IPR006145">
    <property type="entry name" value="PsdUridine_synth_RsuA/RluA"/>
</dbReference>
<dbReference type="Proteomes" id="UP000198508">
    <property type="component" value="Unassembled WGS sequence"/>
</dbReference>
<organism evidence="7 8">
    <name type="scientific">Enterocloster lavalensis</name>
    <dbReference type="NCBI Taxonomy" id="460384"/>
    <lineage>
        <taxon>Bacteria</taxon>
        <taxon>Bacillati</taxon>
        <taxon>Bacillota</taxon>
        <taxon>Clostridia</taxon>
        <taxon>Lachnospirales</taxon>
        <taxon>Lachnospiraceae</taxon>
        <taxon>Enterocloster</taxon>
    </lineage>
</organism>
<evidence type="ECO:0000256" key="3">
    <source>
        <dbReference type="ARBA" id="ARBA00031870"/>
    </source>
</evidence>
<dbReference type="RefSeq" id="WP_092364699.1">
    <property type="nucleotide sequence ID" value="NZ_DAINWJ010000582.1"/>
</dbReference>
<evidence type="ECO:0000313" key="7">
    <source>
        <dbReference type="EMBL" id="SET75540.1"/>
    </source>
</evidence>
<dbReference type="SUPFAM" id="SSF55120">
    <property type="entry name" value="Pseudouridine synthase"/>
    <property type="match status" value="1"/>
</dbReference>
<dbReference type="GO" id="GO:0000455">
    <property type="term" value="P:enzyme-directed rRNA pseudouridine synthesis"/>
    <property type="evidence" value="ECO:0007669"/>
    <property type="project" value="TreeGrafter"/>
</dbReference>
<feature type="domain" description="Pseudouridine synthase RsuA/RluA-like" evidence="6">
    <location>
        <begin position="10"/>
        <end position="182"/>
    </location>
</feature>
<evidence type="ECO:0000256" key="4">
    <source>
        <dbReference type="ARBA" id="ARBA00033164"/>
    </source>
</evidence>
<reference evidence="8" key="1">
    <citation type="submission" date="2016-10" db="EMBL/GenBank/DDBJ databases">
        <authorList>
            <person name="Varghese N."/>
            <person name="Submissions S."/>
        </authorList>
    </citation>
    <scope>NUCLEOTIDE SEQUENCE [LARGE SCALE GENOMIC DNA]</scope>
    <source>
        <strain evidence="8">NLAE-zl-G277</strain>
    </source>
</reference>
<dbReference type="InterPro" id="IPR050188">
    <property type="entry name" value="RluA_PseudoU_synthase"/>
</dbReference>
<keyword evidence="8" id="KW-1185">Reference proteome</keyword>
<dbReference type="PANTHER" id="PTHR21600:SF87">
    <property type="entry name" value="RNA PSEUDOURIDYLATE SYNTHASE DOMAIN-CONTAINING PROTEIN 1"/>
    <property type="match status" value="1"/>
</dbReference>
<comment type="similarity">
    <text evidence="2">Belongs to the pseudouridine synthase RluA family.</text>
</comment>
<sequence>MITVLYEDSDVIVVEKPAGVESQSARGFEPDMVSRIRTHIHKLSPTPSPKSTNHPPYVGVIHRLDKPVRGVMVYAKNQKSAANLSAQIQEGKMRKIYAAVVCGKPVDNQGAYVDYLLKNQGNSGSEIVDNSVDGAKRAELTYRVLSTVKAGRWMSENPEMELSLLDIELMTGRYHQIRVQMAGHGTPLFGDNRYGNSLVGGKRAGAGDGGFGEDQGKAPENGAGGNRMDPGTTGSCMKYRAGGPGVVRGPRQPLALCARKLTFFHPSTGREITCEIKPSGGAFGLFDQNLFG</sequence>
<dbReference type="Pfam" id="PF00849">
    <property type="entry name" value="PseudoU_synth_2"/>
    <property type="match status" value="1"/>
</dbReference>
<dbReference type="InterPro" id="IPR020103">
    <property type="entry name" value="PsdUridine_synth_cat_dom_sf"/>
</dbReference>
<name>A0A1I0GWH5_9FIRM</name>
<accession>A0A1I0GWH5</accession>
<dbReference type="GO" id="GO:0140098">
    <property type="term" value="F:catalytic activity, acting on RNA"/>
    <property type="evidence" value="ECO:0007669"/>
    <property type="project" value="UniProtKB-ARBA"/>
</dbReference>
<dbReference type="STRING" id="460384.SAMN05216313_11386"/>
<evidence type="ECO:0000313" key="8">
    <source>
        <dbReference type="Proteomes" id="UP000198508"/>
    </source>
</evidence>